<name>A0ACB5U0R2_CANBO</name>
<keyword evidence="2" id="KW-1185">Reference proteome</keyword>
<organism evidence="1 2">
    <name type="scientific">Candida boidinii</name>
    <name type="common">Yeast</name>
    <dbReference type="NCBI Taxonomy" id="5477"/>
    <lineage>
        <taxon>Eukaryota</taxon>
        <taxon>Fungi</taxon>
        <taxon>Dikarya</taxon>
        <taxon>Ascomycota</taxon>
        <taxon>Saccharomycotina</taxon>
        <taxon>Pichiomycetes</taxon>
        <taxon>Pichiales</taxon>
        <taxon>Pichiaceae</taxon>
        <taxon>Ogataea</taxon>
        <taxon>Ogataea/Candida clade</taxon>
    </lineage>
</organism>
<proteinExistence type="predicted"/>
<protein>
    <submittedName>
        <fullName evidence="1">Unnamed protein product</fullName>
    </submittedName>
</protein>
<evidence type="ECO:0000313" key="2">
    <source>
        <dbReference type="Proteomes" id="UP001165101"/>
    </source>
</evidence>
<comment type="caution">
    <text evidence="1">The sequence shown here is derived from an EMBL/GenBank/DDBJ whole genome shotgun (WGS) entry which is preliminary data.</text>
</comment>
<reference evidence="1" key="1">
    <citation type="submission" date="2023-04" db="EMBL/GenBank/DDBJ databases">
        <title>Candida boidinii NBRC 1967.</title>
        <authorList>
            <person name="Ichikawa N."/>
            <person name="Sato H."/>
            <person name="Tonouchi N."/>
        </authorList>
    </citation>
    <scope>NUCLEOTIDE SEQUENCE</scope>
    <source>
        <strain evidence="1">NBRC 1967</strain>
    </source>
</reference>
<dbReference type="EMBL" id="BSXV01003713">
    <property type="protein sequence ID" value="GME98844.1"/>
    <property type="molecule type" value="Genomic_DNA"/>
</dbReference>
<evidence type="ECO:0000313" key="1">
    <source>
        <dbReference type="EMBL" id="GME98844.1"/>
    </source>
</evidence>
<sequence>MLGILKDDIHDIDLHNKSIKDKQKKSDTNVDNTDSTKKTARRKAGEAIEWKPLSPAVVLGYRKDTDTGDKNDDNQYKASQNSCFGVLNFRNLRAWKRSSNK</sequence>
<accession>A0ACB5U0R2</accession>
<dbReference type="Proteomes" id="UP001165101">
    <property type="component" value="Unassembled WGS sequence"/>
</dbReference>
<gene>
    <name evidence="1" type="ORF">Cboi01_000510100</name>
</gene>